<dbReference type="GO" id="GO:0006508">
    <property type="term" value="P:proteolysis"/>
    <property type="evidence" value="ECO:0007669"/>
    <property type="project" value="UniProtKB-KW"/>
</dbReference>
<dbReference type="Pfam" id="PF16187">
    <property type="entry name" value="Peptidase_M16_M"/>
    <property type="match status" value="1"/>
</dbReference>
<dbReference type="SUPFAM" id="SSF63411">
    <property type="entry name" value="LuxS/MPP-like metallohydrolase"/>
    <property type="match status" value="4"/>
</dbReference>
<dbReference type="InterPro" id="IPR050626">
    <property type="entry name" value="Peptidase_M16"/>
</dbReference>
<evidence type="ECO:0008006" key="15">
    <source>
        <dbReference type="Google" id="ProtNLM"/>
    </source>
</evidence>
<dbReference type="GO" id="GO:0004222">
    <property type="term" value="F:metalloendopeptidase activity"/>
    <property type="evidence" value="ECO:0007669"/>
    <property type="project" value="InterPro"/>
</dbReference>
<evidence type="ECO:0000259" key="11">
    <source>
        <dbReference type="Pfam" id="PF16187"/>
    </source>
</evidence>
<keyword evidence="4" id="KW-0378">Hydrolase</keyword>
<dbReference type="EMBL" id="CAUYUE010000005">
    <property type="protein sequence ID" value="CAK0772930.1"/>
    <property type="molecule type" value="Genomic_DNA"/>
</dbReference>
<evidence type="ECO:0000256" key="2">
    <source>
        <dbReference type="ARBA" id="ARBA00022670"/>
    </source>
</evidence>
<dbReference type="InterPro" id="IPR011249">
    <property type="entry name" value="Metalloenz_LuxS/M16"/>
</dbReference>
<keyword evidence="2" id="KW-0645">Protease</keyword>
<dbReference type="PANTHER" id="PTHR43690">
    <property type="entry name" value="NARDILYSIN"/>
    <property type="match status" value="1"/>
</dbReference>
<dbReference type="Proteomes" id="UP001314263">
    <property type="component" value="Unassembled WGS sequence"/>
</dbReference>
<feature type="domain" description="Coenzyme PQQ synthesis protein F-like C-terminal lobe" evidence="12">
    <location>
        <begin position="871"/>
        <end position="970"/>
    </location>
</feature>
<dbReference type="AlphaFoldDB" id="A0AAV1I083"/>
<evidence type="ECO:0000256" key="5">
    <source>
        <dbReference type="ARBA" id="ARBA00022833"/>
    </source>
</evidence>
<evidence type="ECO:0000313" key="14">
    <source>
        <dbReference type="Proteomes" id="UP001314263"/>
    </source>
</evidence>
<dbReference type="GO" id="GO:0046872">
    <property type="term" value="F:metal ion binding"/>
    <property type="evidence" value="ECO:0007669"/>
    <property type="project" value="UniProtKB-KW"/>
</dbReference>
<reference evidence="13 14" key="1">
    <citation type="submission" date="2023-10" db="EMBL/GenBank/DDBJ databases">
        <authorList>
            <person name="Maclean D."/>
            <person name="Macfadyen A."/>
        </authorList>
    </citation>
    <scope>NUCLEOTIDE SEQUENCE [LARGE SCALE GENOMIC DNA]</scope>
</reference>
<keyword evidence="5" id="KW-0862">Zinc</keyword>
<keyword evidence="6" id="KW-0482">Metalloprotease</keyword>
<dbReference type="InterPro" id="IPR001431">
    <property type="entry name" value="Pept_M16_Zn_BS"/>
</dbReference>
<feature type="region of interest" description="Disordered" evidence="8">
    <location>
        <begin position="38"/>
        <end position="86"/>
    </location>
</feature>
<evidence type="ECO:0000256" key="8">
    <source>
        <dbReference type="SAM" id="MobiDB-lite"/>
    </source>
</evidence>
<feature type="domain" description="Peptidase M16 middle/third" evidence="11">
    <location>
        <begin position="432"/>
        <end position="766"/>
    </location>
</feature>
<dbReference type="InterPro" id="IPR054734">
    <property type="entry name" value="PqqF-like_C_4"/>
</dbReference>
<evidence type="ECO:0000256" key="3">
    <source>
        <dbReference type="ARBA" id="ARBA00022723"/>
    </source>
</evidence>
<organism evidence="13 14">
    <name type="scientific">Coccomyxa viridis</name>
    <dbReference type="NCBI Taxonomy" id="1274662"/>
    <lineage>
        <taxon>Eukaryota</taxon>
        <taxon>Viridiplantae</taxon>
        <taxon>Chlorophyta</taxon>
        <taxon>core chlorophytes</taxon>
        <taxon>Trebouxiophyceae</taxon>
        <taxon>Trebouxiophyceae incertae sedis</taxon>
        <taxon>Coccomyxaceae</taxon>
        <taxon>Coccomyxa</taxon>
    </lineage>
</organism>
<evidence type="ECO:0000256" key="4">
    <source>
        <dbReference type="ARBA" id="ARBA00022801"/>
    </source>
</evidence>
<evidence type="ECO:0000256" key="6">
    <source>
        <dbReference type="ARBA" id="ARBA00023049"/>
    </source>
</evidence>
<accession>A0AAV1I083</accession>
<dbReference type="Pfam" id="PF22456">
    <property type="entry name" value="PqqF-like_C_4"/>
    <property type="match status" value="1"/>
</dbReference>
<dbReference type="GO" id="GO:0005737">
    <property type="term" value="C:cytoplasm"/>
    <property type="evidence" value="ECO:0007669"/>
    <property type="project" value="UniProtKB-ARBA"/>
</dbReference>
<feature type="domain" description="Peptidase M16 C-terminal" evidence="10">
    <location>
        <begin position="242"/>
        <end position="424"/>
    </location>
</feature>
<dbReference type="InterPro" id="IPR011765">
    <property type="entry name" value="Pept_M16_N"/>
</dbReference>
<sequence>MAVMTAEPIKSEQDHKLYKRLKLDNGLDVLLIHDPEMEASSSADGDARMATDADADDHDDAGSSLQGDSEEDNESMAGHEDDRQHVKKAAAAMAVGVGSFSDPEDVPGMSHYLEHMLFMGSERFPDENDYDSYLQHHGGAANAYTEMEHTNYYFDCKPAALHGALDRFSQFFVAPLCKADALEREVNAVDNEFSGVQQDDGSRLAQLRCHTAKEGHTYRKFTWGNRRSLIELPASRGVDVRSALVQYYKSNYSAERMVLVVLGGEPLDVLEQWVKALFLAVPSGRGPRPVFDHLGRPYTGGRLHVVPAVKQGHSLTLTFQLPSLFQAYRAKPEDYVSHLLGHEGRGSLLSALKAQGWASAISAGVAESGYERNSAVFVFEVTVTLTEAGLHQSPGLGLAVAPIVFSYIEMLRNAGLQRWIFDELAAVAEQRFRFAEDEEASEYVSRLAASLPLYAPEHALNGSYLHEEWRPELVTEVLECMTPLNCRLDLQSCAFEALRKEQKLLFASDVTVSTEPWFDLPYMALPLPTDILRAWEHAPSASSLGLALPQRNHFIPTDFSLRAPTVESGKDARAKQAAEAILTAVPDLSAKADNEHEPGSGSGALQPLEDPPSLIADAPGLQIWHKLDRAFKRPIAVAYLCITPRSAYDSARTAALTHLGLKLLQDAVCETAYLADVAGLQYDAWPEGMAGIELKVNGFSHKLPLLLEQLVHALVGLKVDAGSFTRNKEVLLQKYQNANMHPDRHASYLRLIALKQRMWRLEEVLSELQALTPQSVQEALPGLLQDTHITALIQGNFTAQDAFEMASSARKALSNGILLASERSADRVVVLPTGTLLHRAPVKNSEETNSVAELYCQAGPSSVALRARLDLFEQLFSEPFYDTLRTKEQLGYSVHCSARLTHGILGFAFVVISGGHGPVHLQKRIDAFLEGVAGKLGSIDEAEFEGHRAALIAAKLQKDHALGDEADRNWEQISNRRYNFLAREEEVEELQRLTLKDVQQTYETYLKPTSREARRLAVHVVGKEHAEELSAAAEPCLGTLKPEITDFRAMEHYPAILGQMPPIAQD</sequence>
<dbReference type="PANTHER" id="PTHR43690:SF18">
    <property type="entry name" value="INSULIN-DEGRADING ENZYME-RELATED"/>
    <property type="match status" value="1"/>
</dbReference>
<comment type="similarity">
    <text evidence="1 7">Belongs to the peptidase M16 family.</text>
</comment>
<dbReference type="InterPro" id="IPR032632">
    <property type="entry name" value="Peptidase_M16_M"/>
</dbReference>
<evidence type="ECO:0000259" key="9">
    <source>
        <dbReference type="Pfam" id="PF00675"/>
    </source>
</evidence>
<dbReference type="FunFam" id="3.30.830.10:FF:000005">
    <property type="entry name" value="nardilysin isoform X1"/>
    <property type="match status" value="1"/>
</dbReference>
<evidence type="ECO:0000256" key="1">
    <source>
        <dbReference type="ARBA" id="ARBA00007261"/>
    </source>
</evidence>
<keyword evidence="14" id="KW-1185">Reference proteome</keyword>
<feature type="domain" description="Peptidase M16 N-terminal" evidence="9">
    <location>
        <begin position="85"/>
        <end position="217"/>
    </location>
</feature>
<dbReference type="PROSITE" id="PS00143">
    <property type="entry name" value="INSULINASE"/>
    <property type="match status" value="1"/>
</dbReference>
<name>A0AAV1I083_9CHLO</name>
<comment type="caution">
    <text evidence="13">The sequence shown here is derived from an EMBL/GenBank/DDBJ whole genome shotgun (WGS) entry which is preliminary data.</text>
</comment>
<dbReference type="Pfam" id="PF00675">
    <property type="entry name" value="Peptidase_M16"/>
    <property type="match status" value="1"/>
</dbReference>
<evidence type="ECO:0000313" key="13">
    <source>
        <dbReference type="EMBL" id="CAK0772930.1"/>
    </source>
</evidence>
<evidence type="ECO:0000256" key="7">
    <source>
        <dbReference type="RuleBase" id="RU004447"/>
    </source>
</evidence>
<dbReference type="InterPro" id="IPR007863">
    <property type="entry name" value="Peptidase_M16_C"/>
</dbReference>
<evidence type="ECO:0000259" key="10">
    <source>
        <dbReference type="Pfam" id="PF05193"/>
    </source>
</evidence>
<dbReference type="Pfam" id="PF05193">
    <property type="entry name" value="Peptidase_M16_C"/>
    <property type="match status" value="1"/>
</dbReference>
<gene>
    <name evidence="13" type="ORF">CVIRNUC_004014</name>
</gene>
<evidence type="ECO:0000259" key="12">
    <source>
        <dbReference type="Pfam" id="PF22456"/>
    </source>
</evidence>
<keyword evidence="3" id="KW-0479">Metal-binding</keyword>
<proteinExistence type="inferred from homology"/>
<protein>
    <recommendedName>
        <fullName evidence="15">Insulin-degrading enzyme</fullName>
    </recommendedName>
</protein>
<dbReference type="Gene3D" id="3.30.830.10">
    <property type="entry name" value="Metalloenzyme, LuxS/M16 peptidase-like"/>
    <property type="match status" value="4"/>
</dbReference>